<protein>
    <submittedName>
        <fullName evidence="1">Quercetin dioxygenase-like cupin family protein</fullName>
    </submittedName>
</protein>
<dbReference type="PANTHER" id="PTHR37694">
    <property type="entry name" value="SLR8022 PROTEIN"/>
    <property type="match status" value="1"/>
</dbReference>
<comment type="caution">
    <text evidence="1">The sequence shown here is derived from an EMBL/GenBank/DDBJ whole genome shotgun (WGS) entry which is preliminary data.</text>
</comment>
<dbReference type="EMBL" id="JAGIOO010000001">
    <property type="protein sequence ID" value="MBP2472179.1"/>
    <property type="molecule type" value="Genomic_DNA"/>
</dbReference>
<dbReference type="InterPro" id="IPR014710">
    <property type="entry name" value="RmlC-like_jellyroll"/>
</dbReference>
<organism evidence="1 2">
    <name type="scientific">Crossiella equi</name>
    <dbReference type="NCBI Taxonomy" id="130796"/>
    <lineage>
        <taxon>Bacteria</taxon>
        <taxon>Bacillati</taxon>
        <taxon>Actinomycetota</taxon>
        <taxon>Actinomycetes</taxon>
        <taxon>Pseudonocardiales</taxon>
        <taxon>Pseudonocardiaceae</taxon>
        <taxon>Crossiella</taxon>
    </lineage>
</organism>
<name>A0ABS5A7H2_9PSEU</name>
<reference evidence="1 2" key="1">
    <citation type="submission" date="2021-03" db="EMBL/GenBank/DDBJ databases">
        <title>Sequencing the genomes of 1000 actinobacteria strains.</title>
        <authorList>
            <person name="Klenk H.-P."/>
        </authorList>
    </citation>
    <scope>NUCLEOTIDE SEQUENCE [LARGE SCALE GENOMIC DNA]</scope>
    <source>
        <strain evidence="1 2">DSM 44580</strain>
    </source>
</reference>
<proteinExistence type="predicted"/>
<sequence length="111" mass="11996">MTDHPDVVRVHDLAAELLEEARRHDARRAARTLVSGPAQRATLIALAQGAELAEHDSPPAATLHVVTGQVRLHTHDRAWVLDRGHLTAVPPQRHGLGALTDAVVLLTVALR</sequence>
<accession>A0ABS5A7H2</accession>
<keyword evidence="2" id="KW-1185">Reference proteome</keyword>
<dbReference type="SUPFAM" id="SSF51182">
    <property type="entry name" value="RmlC-like cupins"/>
    <property type="match status" value="1"/>
</dbReference>
<dbReference type="InterPro" id="IPR011051">
    <property type="entry name" value="RmlC_Cupin_sf"/>
</dbReference>
<evidence type="ECO:0000313" key="2">
    <source>
        <dbReference type="Proteomes" id="UP001519363"/>
    </source>
</evidence>
<dbReference type="RefSeq" id="WP_086789831.1">
    <property type="nucleotide sequence ID" value="NZ_JAGIOO010000001.1"/>
</dbReference>
<evidence type="ECO:0000313" key="1">
    <source>
        <dbReference type="EMBL" id="MBP2472179.1"/>
    </source>
</evidence>
<dbReference type="PANTHER" id="PTHR37694:SF1">
    <property type="entry name" value="SLR8022 PROTEIN"/>
    <property type="match status" value="1"/>
</dbReference>
<dbReference type="Proteomes" id="UP001519363">
    <property type="component" value="Unassembled WGS sequence"/>
</dbReference>
<dbReference type="Gene3D" id="2.60.120.10">
    <property type="entry name" value="Jelly Rolls"/>
    <property type="match status" value="1"/>
</dbReference>
<gene>
    <name evidence="1" type="ORF">JOF53_001051</name>
</gene>